<dbReference type="Proteomes" id="UP001185899">
    <property type="component" value="Unassembled WGS sequence"/>
</dbReference>
<dbReference type="RefSeq" id="WP_269596498.1">
    <property type="nucleotide sequence ID" value="NZ_JAWLKE010000016.1"/>
</dbReference>
<gene>
    <name evidence="1" type="ORF">R3P95_25805</name>
</gene>
<comment type="caution">
    <text evidence="1">The sequence shown here is derived from an EMBL/GenBank/DDBJ whole genome shotgun (WGS) entry which is preliminary data.</text>
</comment>
<sequence>MNDAFRFAASCSSPRELIARLQFGMTELWPEGAAIPVRWHYMADMIDSERGLLVELDGAVSSPVVDVLAATAELCRQSATEAVPQSDWALLRRAAAWLDRSCSETDRALLSVAEEVALTGLDGVEPDFSVVSWLCLEMLAQFEAGRETIDYWVERANLTEPSVVLHRAGSVLERGERNQLSVAV</sequence>
<dbReference type="EMBL" id="JAWLKE010000016">
    <property type="protein sequence ID" value="MDV6233979.1"/>
    <property type="molecule type" value="Genomic_DNA"/>
</dbReference>
<evidence type="ECO:0000313" key="1">
    <source>
        <dbReference type="EMBL" id="MDV6233979.1"/>
    </source>
</evidence>
<accession>A0ABU4B656</accession>
<evidence type="ECO:0000313" key="2">
    <source>
        <dbReference type="Proteomes" id="UP001185899"/>
    </source>
</evidence>
<protein>
    <submittedName>
        <fullName evidence="1">Uncharacterized protein</fullName>
    </submittedName>
</protein>
<proteinExistence type="predicted"/>
<keyword evidence="2" id="KW-1185">Reference proteome</keyword>
<name>A0ABU4B656_9NOCA</name>
<reference evidence="1 2" key="1">
    <citation type="submission" date="2023-10" db="EMBL/GenBank/DDBJ databases">
        <title>Development of a sustainable strategy for remediation of hydrocarbon-contaminated territories based on the waste exchange concept.</title>
        <authorList>
            <person name="Krivoruchko A."/>
        </authorList>
    </citation>
    <scope>NUCLEOTIDE SEQUENCE [LARGE SCALE GENOMIC DNA]</scope>
    <source>
        <strain evidence="1 2">IEGM 1322</strain>
    </source>
</reference>
<organism evidence="1 2">
    <name type="scientific">Rhodococcus cercidiphylli</name>
    <dbReference type="NCBI Taxonomy" id="489916"/>
    <lineage>
        <taxon>Bacteria</taxon>
        <taxon>Bacillati</taxon>
        <taxon>Actinomycetota</taxon>
        <taxon>Actinomycetes</taxon>
        <taxon>Mycobacteriales</taxon>
        <taxon>Nocardiaceae</taxon>
        <taxon>Rhodococcus</taxon>
    </lineage>
</organism>